<reference evidence="1" key="1">
    <citation type="submission" date="2021-02" db="EMBL/GenBank/DDBJ databases">
        <authorList>
            <person name="Nowell W R."/>
        </authorList>
    </citation>
    <scope>NUCLEOTIDE SEQUENCE</scope>
</reference>
<protein>
    <submittedName>
        <fullName evidence="1">Uncharacterized protein</fullName>
    </submittedName>
</protein>
<evidence type="ECO:0000313" key="4">
    <source>
        <dbReference type="Proteomes" id="UP000681967"/>
    </source>
</evidence>
<evidence type="ECO:0000313" key="1">
    <source>
        <dbReference type="EMBL" id="CAF4063132.1"/>
    </source>
</evidence>
<dbReference type="Proteomes" id="UP000676336">
    <property type="component" value="Unassembled WGS sequence"/>
</dbReference>
<evidence type="ECO:0000313" key="3">
    <source>
        <dbReference type="EMBL" id="CAF4601981.1"/>
    </source>
</evidence>
<dbReference type="AlphaFoldDB" id="A0A8S2PMT1"/>
<name>A0A8S2PMT1_9BILA</name>
<organism evidence="1 4">
    <name type="scientific">Rotaria magnacalcarata</name>
    <dbReference type="NCBI Taxonomy" id="392030"/>
    <lineage>
        <taxon>Eukaryota</taxon>
        <taxon>Metazoa</taxon>
        <taxon>Spiralia</taxon>
        <taxon>Gnathifera</taxon>
        <taxon>Rotifera</taxon>
        <taxon>Eurotatoria</taxon>
        <taxon>Bdelloidea</taxon>
        <taxon>Philodinida</taxon>
        <taxon>Philodinidae</taxon>
        <taxon>Rotaria</taxon>
    </lineage>
</organism>
<dbReference type="Proteomes" id="UP000681967">
    <property type="component" value="Unassembled WGS sequence"/>
</dbReference>
<proteinExistence type="predicted"/>
<dbReference type="EMBL" id="CAJOBJ010039832">
    <property type="protein sequence ID" value="CAF4320177.1"/>
    <property type="molecule type" value="Genomic_DNA"/>
</dbReference>
<gene>
    <name evidence="1" type="ORF">BYL167_LOCUS17082</name>
    <name evidence="2" type="ORF">GIL414_LOCUS26671</name>
    <name evidence="3" type="ORF">SMN809_LOCUS39125</name>
</gene>
<evidence type="ECO:0000313" key="2">
    <source>
        <dbReference type="EMBL" id="CAF4320177.1"/>
    </source>
</evidence>
<comment type="caution">
    <text evidence="1">The sequence shown here is derived from an EMBL/GenBank/DDBJ whole genome shotgun (WGS) entry which is preliminary data.</text>
</comment>
<dbReference type="EMBL" id="CAJOBH010006680">
    <property type="protein sequence ID" value="CAF4063132.1"/>
    <property type="molecule type" value="Genomic_DNA"/>
</dbReference>
<sequence>MSLGENINRDTSSSSLNRHFLIVPSFNPERRHSWASVVSHISSRNSNVTSFINITNANSIRYFVNIFIMDLYRHFLALPLNERRHSAGPALVSKRVKQVKNVQIDS</sequence>
<dbReference type="Proteomes" id="UP000681720">
    <property type="component" value="Unassembled WGS sequence"/>
</dbReference>
<dbReference type="EMBL" id="CAJOBI010104226">
    <property type="protein sequence ID" value="CAF4601981.1"/>
    <property type="molecule type" value="Genomic_DNA"/>
</dbReference>
<accession>A0A8S2PMT1</accession>